<evidence type="ECO:0000313" key="2">
    <source>
        <dbReference type="Proteomes" id="UP000184080"/>
    </source>
</evidence>
<reference evidence="1 2" key="1">
    <citation type="submission" date="2016-11" db="EMBL/GenBank/DDBJ databases">
        <authorList>
            <person name="Jaros S."/>
            <person name="Januszkiewicz K."/>
            <person name="Wedrychowicz H."/>
        </authorList>
    </citation>
    <scope>NUCLEOTIDE SEQUENCE [LARGE SCALE GENOMIC DNA]</scope>
    <source>
        <strain evidence="1 2">DSM 21864</strain>
    </source>
</reference>
<dbReference type="AlphaFoldDB" id="A0A1M6N2K5"/>
<dbReference type="OrthoDB" id="1955129at2"/>
<evidence type="ECO:0008006" key="3">
    <source>
        <dbReference type="Google" id="ProtNLM"/>
    </source>
</evidence>
<dbReference type="Proteomes" id="UP000184080">
    <property type="component" value="Unassembled WGS sequence"/>
</dbReference>
<gene>
    <name evidence="1" type="ORF">SAMN05444401_0059</name>
</gene>
<dbReference type="RefSeq" id="WP_073011579.1">
    <property type="nucleotide sequence ID" value="NZ_FQZO01000010.1"/>
</dbReference>
<organism evidence="1 2">
    <name type="scientific">Clostridium amylolyticum</name>
    <dbReference type="NCBI Taxonomy" id="1121298"/>
    <lineage>
        <taxon>Bacteria</taxon>
        <taxon>Bacillati</taxon>
        <taxon>Bacillota</taxon>
        <taxon>Clostridia</taxon>
        <taxon>Eubacteriales</taxon>
        <taxon>Clostridiaceae</taxon>
        <taxon>Clostridium</taxon>
    </lineage>
</organism>
<proteinExistence type="predicted"/>
<keyword evidence="2" id="KW-1185">Reference proteome</keyword>
<dbReference type="EMBL" id="FQZO01000010">
    <property type="protein sequence ID" value="SHJ89969.1"/>
    <property type="molecule type" value="Genomic_DNA"/>
</dbReference>
<accession>A0A1M6N2K5</accession>
<name>A0A1M6N2K5_9CLOT</name>
<evidence type="ECO:0000313" key="1">
    <source>
        <dbReference type="EMBL" id="SHJ89969.1"/>
    </source>
</evidence>
<protein>
    <recommendedName>
        <fullName evidence="3">FMN-binding domain-containing protein</fullName>
    </recommendedName>
</protein>
<dbReference type="STRING" id="1121298.SAMN05444401_0059"/>
<sequence length="158" mass="18116">MKKGIFFIFLLLMMIVLGGSSQVFKNSSNSLSITKDDEKEILKYLDTKTNDILAPTSGKVYSAFYILGTDNDKIYTWVIKKEEIIGSSVSLPVVLNVETIDGKIKVISHKFPRDGHDGAEDIKKLFPENVRDIMYDKNHNERIIQLQDIIENRIKQHR</sequence>